<keyword evidence="12" id="KW-1133">Transmembrane helix</keyword>
<dbReference type="InterPro" id="IPR027370">
    <property type="entry name" value="Znf-RING_euk"/>
</dbReference>
<dbReference type="InterPro" id="IPR031127">
    <property type="entry name" value="E3_UB_ligase_RBR"/>
</dbReference>
<dbReference type="GO" id="GO:0016567">
    <property type="term" value="P:protein ubiquitination"/>
    <property type="evidence" value="ECO:0007669"/>
    <property type="project" value="InterPro"/>
</dbReference>
<keyword evidence="5" id="KW-0808">Transferase</keyword>
<dbReference type="PROSITE" id="PS51873">
    <property type="entry name" value="TRIAD"/>
    <property type="match status" value="1"/>
</dbReference>
<evidence type="ECO:0000256" key="15">
    <source>
        <dbReference type="SAM" id="Coils"/>
    </source>
</evidence>
<dbReference type="FunFam" id="3.30.40.10:FF:000051">
    <property type="entry name" value="RBR-type E3 ubiquitin transferase"/>
    <property type="match status" value="1"/>
</dbReference>
<evidence type="ECO:0000313" key="18">
    <source>
        <dbReference type="EMBL" id="KRX06191.1"/>
    </source>
</evidence>
<dbReference type="SMART" id="SM00184">
    <property type="entry name" value="RING"/>
    <property type="match status" value="2"/>
</dbReference>
<evidence type="ECO:0000256" key="11">
    <source>
        <dbReference type="ARBA" id="ARBA00022833"/>
    </source>
</evidence>
<dbReference type="PANTHER" id="PTHR11685">
    <property type="entry name" value="RBR FAMILY RING FINGER AND IBR DOMAIN-CONTAINING"/>
    <property type="match status" value="1"/>
</dbReference>
<keyword evidence="13" id="KW-0472">Membrane</keyword>
<dbReference type="PROSITE" id="PS00518">
    <property type="entry name" value="ZF_RING_1"/>
    <property type="match status" value="1"/>
</dbReference>
<dbReference type="Pfam" id="PF13445">
    <property type="entry name" value="zf-RING_UBOX"/>
    <property type="match status" value="1"/>
</dbReference>
<dbReference type="InterPro" id="IPR013083">
    <property type="entry name" value="Znf_RING/FYVE/PHD"/>
</dbReference>
<feature type="domain" description="RING-type" evidence="16">
    <location>
        <begin position="18"/>
        <end position="68"/>
    </location>
</feature>
<evidence type="ECO:0000256" key="1">
    <source>
        <dbReference type="ARBA" id="ARBA00001798"/>
    </source>
</evidence>
<dbReference type="EMBL" id="LDAU01000098">
    <property type="protein sequence ID" value="KRX06191.1"/>
    <property type="molecule type" value="Genomic_DNA"/>
</dbReference>
<comment type="subcellular location">
    <subcellularLocation>
        <location evidence="2">Membrane</location>
        <topology evidence="2">Single-pass membrane protein</topology>
    </subcellularLocation>
</comment>
<evidence type="ECO:0000256" key="3">
    <source>
        <dbReference type="ARBA" id="ARBA00004906"/>
    </source>
</evidence>
<dbReference type="OMA" id="ANKKKWQ"/>
<organism evidence="18 19">
    <name type="scientific">Pseudocohnilembus persalinus</name>
    <name type="common">Ciliate</name>
    <dbReference type="NCBI Taxonomy" id="266149"/>
    <lineage>
        <taxon>Eukaryota</taxon>
        <taxon>Sar</taxon>
        <taxon>Alveolata</taxon>
        <taxon>Ciliophora</taxon>
        <taxon>Intramacronucleata</taxon>
        <taxon>Oligohymenophorea</taxon>
        <taxon>Scuticociliatia</taxon>
        <taxon>Philasterida</taxon>
        <taxon>Pseudocohnilembidae</taxon>
        <taxon>Pseudocohnilembus</taxon>
    </lineage>
</organism>
<evidence type="ECO:0000256" key="4">
    <source>
        <dbReference type="ARBA" id="ARBA00012251"/>
    </source>
</evidence>
<dbReference type="GO" id="GO:0031090">
    <property type="term" value="C:organelle membrane"/>
    <property type="evidence" value="ECO:0007669"/>
    <property type="project" value="UniProtKB-ARBA"/>
</dbReference>
<dbReference type="GO" id="GO:0061630">
    <property type="term" value="F:ubiquitin protein ligase activity"/>
    <property type="evidence" value="ECO:0007669"/>
    <property type="project" value="UniProtKB-EC"/>
</dbReference>
<keyword evidence="9 14" id="KW-0863">Zinc-finger</keyword>
<dbReference type="SUPFAM" id="SSF57850">
    <property type="entry name" value="RING/U-box"/>
    <property type="match status" value="3"/>
</dbReference>
<evidence type="ECO:0000313" key="19">
    <source>
        <dbReference type="Proteomes" id="UP000054937"/>
    </source>
</evidence>
<evidence type="ECO:0000256" key="12">
    <source>
        <dbReference type="ARBA" id="ARBA00022989"/>
    </source>
</evidence>
<dbReference type="InterPro" id="IPR002867">
    <property type="entry name" value="IBR_dom"/>
</dbReference>
<dbReference type="AlphaFoldDB" id="A0A0V0QV58"/>
<dbReference type="InterPro" id="IPR001841">
    <property type="entry name" value="Znf_RING"/>
</dbReference>
<sequence>MNLQNLKKTDQSNQTFNCPICYEDQNQLTVVKLSCNHQFCKNCLLTDWHMKINEKLYGLENLSCPQDECKKEIQFSDLAQILSPEYLEKYNNILFQNYVTENQNEKGISCPTVNCENRFTIWADADYTTCPKCLFKFCTKCFQKAHQANVSCQKAQIEENLKNLIQKENWQQCPYCNSIVEKSTACSFMTCQSFSCKGQKHFCYLCGAKLAKEQQFKHYQDENPFKNCQASQSQKEKYKQQLKEIKQESLNKNNQKQYSCIKCKTLCEIESNLSNRAYFCKKCNKWYCNKCEISFKAQDNNRIQKHFIQRDNCEKLYGISKLFSNILG</sequence>
<dbReference type="OrthoDB" id="10009520at2759"/>
<dbReference type="CDD" id="cd20335">
    <property type="entry name" value="BRcat_RBR"/>
    <property type="match status" value="1"/>
</dbReference>
<feature type="coiled-coil region" evidence="15">
    <location>
        <begin position="228"/>
        <end position="255"/>
    </location>
</feature>
<gene>
    <name evidence="18" type="ORF">PPERSA_06073</name>
</gene>
<comment type="caution">
    <text evidence="18">The sequence shown here is derived from an EMBL/GenBank/DDBJ whole genome shotgun (WGS) entry which is preliminary data.</text>
</comment>
<evidence type="ECO:0000259" key="17">
    <source>
        <dbReference type="PROSITE" id="PS51873"/>
    </source>
</evidence>
<dbReference type="Pfam" id="PF01485">
    <property type="entry name" value="IBR"/>
    <property type="match status" value="1"/>
</dbReference>
<evidence type="ECO:0000256" key="6">
    <source>
        <dbReference type="ARBA" id="ARBA00022692"/>
    </source>
</evidence>
<proteinExistence type="predicted"/>
<keyword evidence="11" id="KW-0862">Zinc</keyword>
<dbReference type="GO" id="GO:0008270">
    <property type="term" value="F:zinc ion binding"/>
    <property type="evidence" value="ECO:0007669"/>
    <property type="project" value="UniProtKB-KW"/>
</dbReference>
<dbReference type="InterPro" id="IPR044066">
    <property type="entry name" value="TRIAD_supradom"/>
</dbReference>
<evidence type="ECO:0000256" key="5">
    <source>
        <dbReference type="ARBA" id="ARBA00022679"/>
    </source>
</evidence>
<feature type="domain" description="RING-type" evidence="17">
    <location>
        <begin position="14"/>
        <end position="232"/>
    </location>
</feature>
<keyword evidence="10" id="KW-0833">Ubl conjugation pathway</keyword>
<comment type="catalytic activity">
    <reaction evidence="1">
        <text>[E2 ubiquitin-conjugating enzyme]-S-ubiquitinyl-L-cysteine + [acceptor protein]-L-lysine = [E2 ubiquitin-conjugating enzyme]-L-cysteine + [acceptor protein]-N(6)-ubiquitinyl-L-lysine.</text>
        <dbReference type="EC" id="2.3.2.31"/>
    </reaction>
</comment>
<evidence type="ECO:0000256" key="7">
    <source>
        <dbReference type="ARBA" id="ARBA00022723"/>
    </source>
</evidence>
<dbReference type="Gene3D" id="1.20.120.1750">
    <property type="match status" value="1"/>
</dbReference>
<dbReference type="Proteomes" id="UP000054937">
    <property type="component" value="Unassembled WGS sequence"/>
</dbReference>
<keyword evidence="6" id="KW-0812">Transmembrane</keyword>
<dbReference type="InParanoid" id="A0A0V0QV58"/>
<evidence type="ECO:0000259" key="16">
    <source>
        <dbReference type="PROSITE" id="PS50089"/>
    </source>
</evidence>
<dbReference type="GO" id="GO:0005737">
    <property type="term" value="C:cytoplasm"/>
    <property type="evidence" value="ECO:0007669"/>
    <property type="project" value="UniProtKB-ARBA"/>
</dbReference>
<dbReference type="EC" id="2.3.2.31" evidence="4"/>
<accession>A0A0V0QV58</accession>
<evidence type="ECO:0000256" key="8">
    <source>
        <dbReference type="ARBA" id="ARBA00022737"/>
    </source>
</evidence>
<dbReference type="PROSITE" id="PS50089">
    <property type="entry name" value="ZF_RING_2"/>
    <property type="match status" value="1"/>
</dbReference>
<evidence type="ECO:0000256" key="9">
    <source>
        <dbReference type="ARBA" id="ARBA00022771"/>
    </source>
</evidence>
<dbReference type="InterPro" id="IPR017907">
    <property type="entry name" value="Znf_RING_CS"/>
</dbReference>
<keyword evidence="8" id="KW-0677">Repeat</keyword>
<name>A0A0V0QV58_PSEPJ</name>
<protein>
    <recommendedName>
        <fullName evidence="4">RBR-type E3 ubiquitin transferase</fullName>
        <ecNumber evidence="4">2.3.2.31</ecNumber>
    </recommendedName>
</protein>
<keyword evidence="15" id="KW-0175">Coiled coil</keyword>
<evidence type="ECO:0000256" key="14">
    <source>
        <dbReference type="PROSITE-ProRule" id="PRU00175"/>
    </source>
</evidence>
<keyword evidence="19" id="KW-1185">Reference proteome</keyword>
<comment type="pathway">
    <text evidence="3">Protein modification; protein ubiquitination.</text>
</comment>
<reference evidence="18 19" key="1">
    <citation type="journal article" date="2015" name="Sci. Rep.">
        <title>Genome of the facultative scuticociliatosis pathogen Pseudocohnilembus persalinus provides insight into its virulence through horizontal gene transfer.</title>
        <authorList>
            <person name="Xiong J."/>
            <person name="Wang G."/>
            <person name="Cheng J."/>
            <person name="Tian M."/>
            <person name="Pan X."/>
            <person name="Warren A."/>
            <person name="Jiang C."/>
            <person name="Yuan D."/>
            <person name="Miao W."/>
        </authorList>
    </citation>
    <scope>NUCLEOTIDE SEQUENCE [LARGE SCALE GENOMIC DNA]</scope>
    <source>
        <strain evidence="18">36N120E</strain>
    </source>
</reference>
<evidence type="ECO:0000256" key="13">
    <source>
        <dbReference type="ARBA" id="ARBA00023136"/>
    </source>
</evidence>
<dbReference type="Gene3D" id="3.30.40.10">
    <property type="entry name" value="Zinc/RING finger domain, C3HC4 (zinc finger)"/>
    <property type="match status" value="1"/>
</dbReference>
<evidence type="ECO:0000256" key="2">
    <source>
        <dbReference type="ARBA" id="ARBA00004167"/>
    </source>
</evidence>
<keyword evidence="7" id="KW-0479">Metal-binding</keyword>
<evidence type="ECO:0000256" key="10">
    <source>
        <dbReference type="ARBA" id="ARBA00022786"/>
    </source>
</evidence>